<dbReference type="GO" id="GO:0005524">
    <property type="term" value="F:ATP binding"/>
    <property type="evidence" value="ECO:0007669"/>
    <property type="project" value="UniProtKB-KW"/>
</dbReference>
<dbReference type="Gene3D" id="1.10.510.10">
    <property type="entry name" value="Transferase(Phosphotransferase) domain 1"/>
    <property type="match status" value="1"/>
</dbReference>
<dbReference type="PROSITE" id="PS00108">
    <property type="entry name" value="PROTEIN_KINASE_ST"/>
    <property type="match status" value="1"/>
</dbReference>
<dbReference type="InterPro" id="IPR008271">
    <property type="entry name" value="Ser/Thr_kinase_AS"/>
</dbReference>
<dbReference type="PANTHER" id="PTHR43289">
    <property type="entry name" value="MITOGEN-ACTIVATED PROTEIN KINASE KINASE KINASE 20-RELATED"/>
    <property type="match status" value="1"/>
</dbReference>
<dbReference type="EMBL" id="QFQP01000013">
    <property type="protein sequence ID" value="PZR11887.1"/>
    <property type="molecule type" value="Genomic_DNA"/>
</dbReference>
<evidence type="ECO:0000256" key="3">
    <source>
        <dbReference type="ARBA" id="ARBA00022777"/>
    </source>
</evidence>
<evidence type="ECO:0000313" key="7">
    <source>
        <dbReference type="Proteomes" id="UP000249061"/>
    </source>
</evidence>
<dbReference type="SMART" id="SM00220">
    <property type="entry name" value="S_TKc"/>
    <property type="match status" value="1"/>
</dbReference>
<evidence type="ECO:0000259" key="5">
    <source>
        <dbReference type="PROSITE" id="PS50011"/>
    </source>
</evidence>
<sequence length="580" mass="62994">MLHLTNNTTANATTINALRDDDLVGTTLGRWRVVRPLGGGSLATVWLVEHRELGTRAAAKVLRAQVLSDTRAVTTFHEEALLSAVLSHPHIVPVFEVGQLPSGQPWLVMEFLEGRTLEAVLAAEDFSTERATDLVSQLAGAIEYAHARGVLHRDLKPANVMVQRFGSRDFVKVMDFGIARLRDEAAMRGMQVALGSPDYLAPEQINGHQTNARTDVYALGALAWELLVGHAPFWHHPVNAVLNAHLHAAPRSPAEHRSTVPTHVAAAVMKALAKSSDDRFPTVTAFSYALASAIANRPTPVPALDAAARGESRHAVLSVKGARHLVVCEHTSSAGCFVAFDAAVDVGTKVSLTFDGLEPISGVVVRQFDAHDARRWERQAGVFVEFKSLGTTERVALDGGQSADDVAAEAVLERLRERFWGGAYAALGVSSSATQQEIVFAHTQLDDALEEMARRDIAPRRVTELVSAQAQLSSHAHLLIDVRRRAEFDARRGNWRGVAQCLDDGLEGQTLESLRFEFLKSNPLADLAGRRHAERALALAAQGRRGEAFAAIELALCIDPLRLALHDLRASLLARERVAH</sequence>
<evidence type="ECO:0000313" key="6">
    <source>
        <dbReference type="EMBL" id="PZR11887.1"/>
    </source>
</evidence>
<proteinExistence type="predicted"/>
<dbReference type="InterPro" id="IPR011009">
    <property type="entry name" value="Kinase-like_dom_sf"/>
</dbReference>
<name>A0A2W5TDB0_9BACT</name>
<dbReference type="InterPro" id="IPR000719">
    <property type="entry name" value="Prot_kinase_dom"/>
</dbReference>
<dbReference type="Proteomes" id="UP000249061">
    <property type="component" value="Unassembled WGS sequence"/>
</dbReference>
<organism evidence="6 7">
    <name type="scientific">Archangium gephyra</name>
    <dbReference type="NCBI Taxonomy" id="48"/>
    <lineage>
        <taxon>Bacteria</taxon>
        <taxon>Pseudomonadati</taxon>
        <taxon>Myxococcota</taxon>
        <taxon>Myxococcia</taxon>
        <taxon>Myxococcales</taxon>
        <taxon>Cystobacterineae</taxon>
        <taxon>Archangiaceae</taxon>
        <taxon>Archangium</taxon>
    </lineage>
</organism>
<evidence type="ECO:0000256" key="1">
    <source>
        <dbReference type="ARBA" id="ARBA00022679"/>
    </source>
</evidence>
<dbReference type="GO" id="GO:0004674">
    <property type="term" value="F:protein serine/threonine kinase activity"/>
    <property type="evidence" value="ECO:0007669"/>
    <property type="project" value="TreeGrafter"/>
</dbReference>
<dbReference type="CDD" id="cd14014">
    <property type="entry name" value="STKc_PknB_like"/>
    <property type="match status" value="1"/>
</dbReference>
<evidence type="ECO:0000256" key="4">
    <source>
        <dbReference type="ARBA" id="ARBA00022840"/>
    </source>
</evidence>
<accession>A0A2W5TDB0</accession>
<keyword evidence="3" id="KW-0418">Kinase</keyword>
<protein>
    <recommendedName>
        <fullName evidence="5">Protein kinase domain-containing protein</fullName>
    </recommendedName>
</protein>
<dbReference type="PANTHER" id="PTHR43289:SF6">
    <property type="entry name" value="SERINE_THREONINE-PROTEIN KINASE NEKL-3"/>
    <property type="match status" value="1"/>
</dbReference>
<dbReference type="PROSITE" id="PS50011">
    <property type="entry name" value="PROTEIN_KINASE_DOM"/>
    <property type="match status" value="1"/>
</dbReference>
<keyword evidence="4" id="KW-0067">ATP-binding</keyword>
<dbReference type="AlphaFoldDB" id="A0A2W5TDB0"/>
<feature type="domain" description="Protein kinase" evidence="5">
    <location>
        <begin position="31"/>
        <end position="291"/>
    </location>
</feature>
<dbReference type="SUPFAM" id="SSF56112">
    <property type="entry name" value="Protein kinase-like (PK-like)"/>
    <property type="match status" value="1"/>
</dbReference>
<gene>
    <name evidence="6" type="ORF">DI536_16260</name>
</gene>
<keyword evidence="1" id="KW-0808">Transferase</keyword>
<dbReference type="Pfam" id="PF00069">
    <property type="entry name" value="Pkinase"/>
    <property type="match status" value="1"/>
</dbReference>
<keyword evidence="2" id="KW-0547">Nucleotide-binding</keyword>
<comment type="caution">
    <text evidence="6">The sequence shown here is derived from an EMBL/GenBank/DDBJ whole genome shotgun (WGS) entry which is preliminary data.</text>
</comment>
<reference evidence="6 7" key="1">
    <citation type="submission" date="2017-08" db="EMBL/GenBank/DDBJ databases">
        <title>Infants hospitalized years apart are colonized by the same room-sourced microbial strains.</title>
        <authorList>
            <person name="Brooks B."/>
            <person name="Olm M.R."/>
            <person name="Firek B.A."/>
            <person name="Baker R."/>
            <person name="Thomas B.C."/>
            <person name="Morowitz M.J."/>
            <person name="Banfield J.F."/>
        </authorList>
    </citation>
    <scope>NUCLEOTIDE SEQUENCE [LARGE SCALE GENOMIC DNA]</scope>
    <source>
        <strain evidence="6">S2_003_000_R2_14</strain>
    </source>
</reference>
<evidence type="ECO:0000256" key="2">
    <source>
        <dbReference type="ARBA" id="ARBA00022741"/>
    </source>
</evidence>
<dbReference type="Gene3D" id="3.30.200.20">
    <property type="entry name" value="Phosphorylase Kinase, domain 1"/>
    <property type="match status" value="1"/>
</dbReference>